<dbReference type="Proteomes" id="UP000199398">
    <property type="component" value="Unassembled WGS sequence"/>
</dbReference>
<dbReference type="EMBL" id="RBXX01000002">
    <property type="protein sequence ID" value="RKT82110.1"/>
    <property type="molecule type" value="Genomic_DNA"/>
</dbReference>
<dbReference type="Proteomes" id="UP000270697">
    <property type="component" value="Unassembled WGS sequence"/>
</dbReference>
<reference evidence="2 3" key="1">
    <citation type="submission" date="2016-10" db="EMBL/GenBank/DDBJ databases">
        <authorList>
            <person name="de Groot N.N."/>
        </authorList>
    </citation>
    <scope>NUCLEOTIDE SEQUENCE [LARGE SCALE GENOMIC DNA]</scope>
    <source>
        <strain evidence="2 3">CPCC 201259</strain>
    </source>
</reference>
<keyword evidence="4" id="KW-1185">Reference proteome</keyword>
<evidence type="ECO:0000313" key="3">
    <source>
        <dbReference type="Proteomes" id="UP000199398"/>
    </source>
</evidence>
<evidence type="ECO:0000313" key="2">
    <source>
        <dbReference type="EMBL" id="SFO22328.1"/>
    </source>
</evidence>
<name>A0A1I5FET5_9PSEU</name>
<accession>A0A1I5FET5</accession>
<evidence type="ECO:0000313" key="4">
    <source>
        <dbReference type="Proteomes" id="UP000270697"/>
    </source>
</evidence>
<dbReference type="EMBL" id="FOUP01000011">
    <property type="protein sequence ID" value="SFO22328.1"/>
    <property type="molecule type" value="Genomic_DNA"/>
</dbReference>
<sequence>MSDIANASIATEAPIARFRSVYRQLKALGVTVPASIAEAIEFADQPIELADHRAVHKKLANAAPKDFGDVLTEFAQEYMLAAIAEKDSFFRGEVNKAKLARLQTVFMEHEKDLFAQLCEMFNKAAPEFTKHALNLQGVREGRFSQTSAYTGDQLKALVDAQEAAKPLAPIYSVYQSLGSALNFIEGDPDKLHPGQYEDEVKRLAFEASPVQVMSAGEMLKLARLGDDSLISVRDLMPFLALPYFGVELCLTHPLGS</sequence>
<protein>
    <submittedName>
        <fullName evidence="2">Uncharacterized protein</fullName>
    </submittedName>
</protein>
<gene>
    <name evidence="1" type="ORF">ATL45_0353</name>
    <name evidence="2" type="ORF">SAMN05421805_11125</name>
</gene>
<reference evidence="1 4" key="2">
    <citation type="submission" date="2018-10" db="EMBL/GenBank/DDBJ databases">
        <title>Sequencing the genomes of 1000 actinobacteria strains.</title>
        <authorList>
            <person name="Klenk H.-P."/>
        </authorList>
    </citation>
    <scope>NUCLEOTIDE SEQUENCE [LARGE SCALE GENOMIC DNA]</scope>
    <source>
        <strain evidence="1 4">DSM 45119</strain>
    </source>
</reference>
<evidence type="ECO:0000313" key="1">
    <source>
        <dbReference type="EMBL" id="RKT82110.1"/>
    </source>
</evidence>
<dbReference type="RefSeq" id="WP_093156084.1">
    <property type="nucleotide sequence ID" value="NZ_FOUP01000011.1"/>
</dbReference>
<dbReference type="AlphaFoldDB" id="A0A1I5FET5"/>
<organism evidence="2 3">
    <name type="scientific">Saccharopolyspora antimicrobica</name>
    <dbReference type="NCBI Taxonomy" id="455193"/>
    <lineage>
        <taxon>Bacteria</taxon>
        <taxon>Bacillati</taxon>
        <taxon>Actinomycetota</taxon>
        <taxon>Actinomycetes</taxon>
        <taxon>Pseudonocardiales</taxon>
        <taxon>Pseudonocardiaceae</taxon>
        <taxon>Saccharopolyspora</taxon>
    </lineage>
</organism>
<proteinExistence type="predicted"/>